<feature type="domain" description="Mic1" evidence="1">
    <location>
        <begin position="373"/>
        <end position="607"/>
    </location>
</feature>
<sequence length="644" mass="73578">MLHLGESHVIFEAGNALSDIFYDDFHKKIVIVRGKDVVEVKVYGLESDEVLTFQLKKTSKIRIIKFSPDKHCISVQSDESVVDFVNFATCEEGILSVSFSQRTKNRSARVIGLEWLQNKQILFITNQGFEMRQVSMEKRSAKLLRSHNISMYWYLYHPYSQLLIASSGVGGALLTPFIIQTGSIQQLAKCEVDFGHSNVKPRLLEREVFIISIYCILYIAVLRSSTRGSISSDIVLYKINVDVTEPPRLAHILCLDLVGAFALHVLNNVIVVHHQSSKTSLIFDIGLDDTEQFSCVSHHPLFKASLDCSVSLQTKFNHQFPLYSPSWVTFQPNFIADAHIGIFTSVKLNLREAENYISDKYQYLRFLYNRGVTKATFLENLKPLMASNKLKLKQIAHIFTWIAKGIVKRSHPVLKHSSSGGKCALLAEPYEEIIIEQDDVVGNLFLLPDDYSRVQKQRFLQYMLQYLTVLQENKIEAQPYFLHEVLIPTTISTGQLERLHQLLLYRVIPDSKQLAFQLLSHEAKYPPLVQLALDMLSRLGTASEEIVEVLIARNLAVEAIRFLESVQLVDKINCLKLIENAWKEDRIVRYAVFSYFLERGPKSRNTANSQQFDEFLKKFEALFKDNDAETTIKGLETSNINPTE</sequence>
<dbReference type="PANTHER" id="PTHR12897">
    <property type="entry name" value="COLON CANCER-ASSOCIATED PROTEIN MIC1"/>
    <property type="match status" value="1"/>
</dbReference>
<dbReference type="GO" id="GO:0035658">
    <property type="term" value="C:Mon1-Ccz1 complex"/>
    <property type="evidence" value="ECO:0007669"/>
    <property type="project" value="InterPro"/>
</dbReference>
<keyword evidence="4" id="KW-1185">Reference proteome</keyword>
<reference evidence="3 4" key="2">
    <citation type="submission" date="2018-11" db="EMBL/GenBank/DDBJ databases">
        <authorList>
            <consortium name="Pathogen Informatics"/>
        </authorList>
    </citation>
    <scope>NUCLEOTIDE SEQUENCE [LARGE SCALE GENOMIC DNA]</scope>
</reference>
<dbReference type="Gene3D" id="2.130.10.10">
    <property type="entry name" value="YVTN repeat-like/Quinoprotein amine dehydrogenase"/>
    <property type="match status" value="1"/>
</dbReference>
<evidence type="ECO:0000313" key="3">
    <source>
        <dbReference type="EMBL" id="VDM95138.1"/>
    </source>
</evidence>
<evidence type="ECO:0000259" key="2">
    <source>
        <dbReference type="Pfam" id="PF21029"/>
    </source>
</evidence>
<proteinExistence type="predicted"/>
<dbReference type="OMA" id="VWVHNRE"/>
<name>A0A0N5CJN8_THECL</name>
<evidence type="ECO:0000313" key="5">
    <source>
        <dbReference type="WBParaSite" id="TCLT_0000025001-mRNA-1"/>
    </source>
</evidence>
<dbReference type="Pfam" id="PF21029">
    <property type="entry name" value="RMC1_N"/>
    <property type="match status" value="1"/>
</dbReference>
<evidence type="ECO:0000259" key="1">
    <source>
        <dbReference type="Pfam" id="PF07035"/>
    </source>
</evidence>
<dbReference type="EMBL" id="UYYF01000015">
    <property type="protein sequence ID" value="VDM95138.1"/>
    <property type="molecule type" value="Genomic_DNA"/>
</dbReference>
<feature type="domain" description="Regulator of MON1-CCZ1 complex N-terminal" evidence="2">
    <location>
        <begin position="20"/>
        <end position="140"/>
    </location>
</feature>
<dbReference type="InterPro" id="IPR040371">
    <property type="entry name" value="RMC1"/>
</dbReference>
<dbReference type="Proteomes" id="UP000276776">
    <property type="component" value="Unassembled WGS sequence"/>
</dbReference>
<dbReference type="InterPro" id="IPR049040">
    <property type="entry name" value="RMC1_N"/>
</dbReference>
<dbReference type="GO" id="GO:0005765">
    <property type="term" value="C:lysosomal membrane"/>
    <property type="evidence" value="ECO:0007669"/>
    <property type="project" value="TreeGrafter"/>
</dbReference>
<dbReference type="PANTHER" id="PTHR12897:SF4">
    <property type="entry name" value="REGULATOR OF MON1-CCZ1 COMPLEX"/>
    <property type="match status" value="1"/>
</dbReference>
<protein>
    <submittedName>
        <fullName evidence="5">Mic1 domain-containing protein</fullName>
    </submittedName>
</protein>
<dbReference type="Pfam" id="PF07035">
    <property type="entry name" value="RMC1_C"/>
    <property type="match status" value="1"/>
</dbReference>
<accession>A0A0N5CJN8</accession>
<dbReference type="GO" id="GO:0031902">
    <property type="term" value="C:late endosome membrane"/>
    <property type="evidence" value="ECO:0007669"/>
    <property type="project" value="TreeGrafter"/>
</dbReference>
<dbReference type="WBParaSite" id="TCLT_0000025001-mRNA-1">
    <property type="protein sequence ID" value="TCLT_0000025001-mRNA-1"/>
    <property type="gene ID" value="TCLT_0000025001"/>
</dbReference>
<organism evidence="5">
    <name type="scientific">Thelazia callipaeda</name>
    <name type="common">Oriental eyeworm</name>
    <name type="synonym">Parasitic nematode</name>
    <dbReference type="NCBI Taxonomy" id="103827"/>
    <lineage>
        <taxon>Eukaryota</taxon>
        <taxon>Metazoa</taxon>
        <taxon>Ecdysozoa</taxon>
        <taxon>Nematoda</taxon>
        <taxon>Chromadorea</taxon>
        <taxon>Rhabditida</taxon>
        <taxon>Spirurina</taxon>
        <taxon>Spiruromorpha</taxon>
        <taxon>Thelazioidea</taxon>
        <taxon>Thelaziidae</taxon>
        <taxon>Thelazia</taxon>
    </lineage>
</organism>
<dbReference type="InterPro" id="IPR009755">
    <property type="entry name" value="RMC1_C"/>
</dbReference>
<dbReference type="GO" id="GO:0010506">
    <property type="term" value="P:regulation of autophagy"/>
    <property type="evidence" value="ECO:0007669"/>
    <property type="project" value="InterPro"/>
</dbReference>
<dbReference type="InterPro" id="IPR015943">
    <property type="entry name" value="WD40/YVTN_repeat-like_dom_sf"/>
</dbReference>
<reference evidence="5" key="1">
    <citation type="submission" date="2016-04" db="UniProtKB">
        <authorList>
            <consortium name="WormBaseParasite"/>
        </authorList>
    </citation>
    <scope>IDENTIFICATION</scope>
</reference>
<evidence type="ECO:0000313" key="4">
    <source>
        <dbReference type="Proteomes" id="UP000276776"/>
    </source>
</evidence>
<dbReference type="OrthoDB" id="26384at2759"/>
<dbReference type="AlphaFoldDB" id="A0A0N5CJN8"/>
<dbReference type="STRING" id="103827.A0A0N5CJN8"/>
<gene>
    <name evidence="3" type="ORF">TCLT_LOCUS251</name>
</gene>